<dbReference type="Gene3D" id="1.10.10.10">
    <property type="entry name" value="Winged helix-like DNA-binding domain superfamily/Winged helix DNA-binding domain"/>
    <property type="match status" value="1"/>
</dbReference>
<dbReference type="Gene3D" id="2.60.120.10">
    <property type="entry name" value="Jelly Rolls"/>
    <property type="match status" value="1"/>
</dbReference>
<dbReference type="OrthoDB" id="1426605at2"/>
<sequence length="237" mass="27354">MNTDLENYAHYKDLLSRNALFIDVPADAVQKLLGYSSLQYWPRKTCIPDPSHTLYTFYILLSGKIKGFVFDDVRGRTITLFLLSTHDVFDIFTLVHGRIHNIRYETLSHTTVLSIPLHKLRQWILANPAVNTALLKYTTEKMCALENYISELVIDDTSARFARFLLNHMDPVSRCVPVLNDLNYDELGALIGTTRTIIGRHLFQWREEGILTHSKFETVIKAPDLLRRKFPSKELNS</sequence>
<evidence type="ECO:0000259" key="4">
    <source>
        <dbReference type="Pfam" id="PF13545"/>
    </source>
</evidence>
<feature type="domain" description="HTH crp-type" evidence="4">
    <location>
        <begin position="159"/>
        <end position="228"/>
    </location>
</feature>
<dbReference type="EMBL" id="SNYI01000002">
    <property type="protein sequence ID" value="TDQ31570.1"/>
    <property type="molecule type" value="Genomic_DNA"/>
</dbReference>
<dbReference type="SUPFAM" id="SSF46785">
    <property type="entry name" value="Winged helix' DNA-binding domain"/>
    <property type="match status" value="1"/>
</dbReference>
<gene>
    <name evidence="5" type="ORF">CLV82_2278</name>
</gene>
<reference evidence="5 6" key="1">
    <citation type="submission" date="2019-03" db="EMBL/GenBank/DDBJ databases">
        <title>Genomic Encyclopedia of Archaeal and Bacterial Type Strains, Phase II (KMG-II): from individual species to whole genera.</title>
        <authorList>
            <person name="Goeker M."/>
        </authorList>
    </citation>
    <scope>NUCLEOTIDE SEQUENCE [LARGE SCALE GENOMIC DNA]</scope>
    <source>
        <strain evidence="5 6">DSM 18435</strain>
    </source>
</reference>
<evidence type="ECO:0000313" key="5">
    <source>
        <dbReference type="EMBL" id="TDQ31570.1"/>
    </source>
</evidence>
<evidence type="ECO:0000313" key="6">
    <source>
        <dbReference type="Proteomes" id="UP000295468"/>
    </source>
</evidence>
<dbReference type="Proteomes" id="UP000295468">
    <property type="component" value="Unassembled WGS sequence"/>
</dbReference>
<keyword evidence="2" id="KW-0238">DNA-binding</keyword>
<dbReference type="GO" id="GO:0006355">
    <property type="term" value="P:regulation of DNA-templated transcription"/>
    <property type="evidence" value="ECO:0007669"/>
    <property type="project" value="InterPro"/>
</dbReference>
<keyword evidence="6" id="KW-1185">Reference proteome</keyword>
<organism evidence="5 6">
    <name type="scientific">Zeaxanthinibacter enoshimensis</name>
    <dbReference type="NCBI Taxonomy" id="392009"/>
    <lineage>
        <taxon>Bacteria</taxon>
        <taxon>Pseudomonadati</taxon>
        <taxon>Bacteroidota</taxon>
        <taxon>Flavobacteriia</taxon>
        <taxon>Flavobacteriales</taxon>
        <taxon>Flavobacteriaceae</taxon>
        <taxon>Zeaxanthinibacter</taxon>
    </lineage>
</organism>
<dbReference type="InterPro" id="IPR036390">
    <property type="entry name" value="WH_DNA-bd_sf"/>
</dbReference>
<protein>
    <submittedName>
        <fullName evidence="5">CRP/FNR family transcriptional regulator</fullName>
    </submittedName>
</protein>
<dbReference type="InterPro" id="IPR014710">
    <property type="entry name" value="RmlC-like_jellyroll"/>
</dbReference>
<comment type="caution">
    <text evidence="5">The sequence shown here is derived from an EMBL/GenBank/DDBJ whole genome shotgun (WGS) entry which is preliminary data.</text>
</comment>
<dbReference type="InterPro" id="IPR036388">
    <property type="entry name" value="WH-like_DNA-bd_sf"/>
</dbReference>
<keyword evidence="1" id="KW-0805">Transcription regulation</keyword>
<dbReference type="InterPro" id="IPR000595">
    <property type="entry name" value="cNMP-bd_dom"/>
</dbReference>
<dbReference type="AlphaFoldDB" id="A0A4R6TSW6"/>
<evidence type="ECO:0000256" key="1">
    <source>
        <dbReference type="ARBA" id="ARBA00023015"/>
    </source>
</evidence>
<evidence type="ECO:0000256" key="2">
    <source>
        <dbReference type="ARBA" id="ARBA00023125"/>
    </source>
</evidence>
<name>A0A4R6TSW6_9FLAO</name>
<dbReference type="CDD" id="cd00038">
    <property type="entry name" value="CAP_ED"/>
    <property type="match status" value="1"/>
</dbReference>
<dbReference type="InterPro" id="IPR018490">
    <property type="entry name" value="cNMP-bd_dom_sf"/>
</dbReference>
<dbReference type="Pfam" id="PF13545">
    <property type="entry name" value="HTH_Crp_2"/>
    <property type="match status" value="1"/>
</dbReference>
<dbReference type="SUPFAM" id="SSF51206">
    <property type="entry name" value="cAMP-binding domain-like"/>
    <property type="match status" value="1"/>
</dbReference>
<proteinExistence type="predicted"/>
<keyword evidence="3" id="KW-0804">Transcription</keyword>
<dbReference type="InterPro" id="IPR012318">
    <property type="entry name" value="HTH_CRP"/>
</dbReference>
<dbReference type="RefSeq" id="WP_133644382.1">
    <property type="nucleotide sequence ID" value="NZ_SNYI01000002.1"/>
</dbReference>
<evidence type="ECO:0000256" key="3">
    <source>
        <dbReference type="ARBA" id="ARBA00023163"/>
    </source>
</evidence>
<dbReference type="GO" id="GO:0003677">
    <property type="term" value="F:DNA binding"/>
    <property type="evidence" value="ECO:0007669"/>
    <property type="project" value="UniProtKB-KW"/>
</dbReference>
<accession>A0A4R6TSW6</accession>